<protein>
    <submittedName>
        <fullName evidence="1">GAF domain-containing protein</fullName>
    </submittedName>
</protein>
<gene>
    <name evidence="1" type="ORF">NP064_15605</name>
</gene>
<dbReference type="EMBL" id="CP101988">
    <property type="protein sequence ID" value="UUI75174.1"/>
    <property type="molecule type" value="Genomic_DNA"/>
</dbReference>
<evidence type="ECO:0000313" key="2">
    <source>
        <dbReference type="Proteomes" id="UP001316189"/>
    </source>
</evidence>
<name>A0ABY5KZV9_9CELL</name>
<organism evidence="1 2">
    <name type="scientific">Cellulomonas chengniuliangii</name>
    <dbReference type="NCBI Taxonomy" id="2968084"/>
    <lineage>
        <taxon>Bacteria</taxon>
        <taxon>Bacillati</taxon>
        <taxon>Actinomycetota</taxon>
        <taxon>Actinomycetes</taxon>
        <taxon>Micrococcales</taxon>
        <taxon>Cellulomonadaceae</taxon>
        <taxon>Cellulomonas</taxon>
    </lineage>
</organism>
<dbReference type="Gene3D" id="3.30.450.40">
    <property type="match status" value="1"/>
</dbReference>
<sequence>MRRREVPAVPPGVDPSTLAASLRSAHENFLATGTLDGSVRPVVANSWRRSARNGVDPEQPLAPVELSAAELTAYRRDHPLAAAMPAVRRLLVDGAVGDGLVTALTDDVGRLLWVEGDGKVRKAVDRVGFVEGASWGEEYAGTNAPGTAIATRRPVQVFSAEHFTRSVQPWSCSAVPVRDLATRRVLGVLDVTGGDHVASGLMLSLVRATVMAVELELAAATGALRIGAAEQDPRAGVGPRPPGTARLDVLGQGAGVLHGPDPGVTRNLSLRHAELILLLAANPRGLSGEELAVHLHPDHLSDVTVRAEVWRLRRAVGPLLGESRPYRLAVPVYTDADAVRTALAAGDVAGALASYPGPVLARSRAPGVERLRAELSAELRASVLASQDALAIERWVGTDEGAEDWQAWQRLAHLSVAGSPRWARAQGRLELLSRELGIGPGRHLRR</sequence>
<keyword evidence="2" id="KW-1185">Reference proteome</keyword>
<proteinExistence type="predicted"/>
<reference evidence="1 2" key="1">
    <citation type="submission" date="2022-07" db="EMBL/GenBank/DDBJ databases">
        <title>Novel species in genus cellulomonas.</title>
        <authorList>
            <person name="Ye L."/>
        </authorList>
    </citation>
    <scope>NUCLEOTIDE SEQUENCE [LARGE SCALE GENOMIC DNA]</scope>
    <source>
        <strain evidence="2">zg-Y338</strain>
    </source>
</reference>
<dbReference type="RefSeq" id="WP_227569932.1">
    <property type="nucleotide sequence ID" value="NZ_CP101988.1"/>
</dbReference>
<dbReference type="InterPro" id="IPR029016">
    <property type="entry name" value="GAF-like_dom_sf"/>
</dbReference>
<evidence type="ECO:0000313" key="1">
    <source>
        <dbReference type="EMBL" id="UUI75174.1"/>
    </source>
</evidence>
<dbReference type="Proteomes" id="UP001316189">
    <property type="component" value="Chromosome"/>
</dbReference>
<accession>A0ABY5KZV9</accession>